<keyword evidence="1" id="KW-0175">Coiled coil</keyword>
<sequence>MRINENRLPTLLNQINKIIKVKLSNNKLIVLDNEENQNILVDEVNEYTATLDDDGFKLIFLKDDKIFSGKLLNVTDDVTFIPLFQKGYQNLTLGAIKSIQRDKFKNILLLCLSKENNQNKLLFWEYRNKWLGPFAIDTAEELILTNSSIQVDKNNNIHLLYISKNGRQEQLLHRQYTSEKKWSNPVVVSQNQINKDLNEPILLDNTGNLTSFWVTTKGNKKSICSSVANLESNIWDWSEPEVLKTISDERSLVYLSAGLSKSKPWIVFKTSESRSGLIKENNNWKNINLNNSIREMRVEGFQTHSWGQRGLGDVNHLRIWQPEMGVNQEQDAKKQVKTKNQKQLWNAGPSPQSPKSMLVNNLKKKGVTKKQASTKNGLNAKKLGDKEVIQLKKKVKSLRVEVNKLQDKYDKLLERTENLEHQFTKKFNSSNNKQDNEKSWWSKLFK</sequence>
<proteinExistence type="predicted"/>
<accession>A0A226BVC8</accession>
<dbReference type="EMBL" id="NIQC01000032">
    <property type="protein sequence ID" value="OWZ82956.1"/>
    <property type="molecule type" value="Genomic_DNA"/>
</dbReference>
<dbReference type="AlphaFoldDB" id="A0A226BVC8"/>
<evidence type="ECO:0000313" key="3">
    <source>
        <dbReference type="EMBL" id="OWZ82956.1"/>
    </source>
</evidence>
<gene>
    <name evidence="3" type="ORF">CDO51_11275</name>
</gene>
<dbReference type="Proteomes" id="UP000214588">
    <property type="component" value="Unassembled WGS sequence"/>
</dbReference>
<evidence type="ECO:0000256" key="1">
    <source>
        <dbReference type="SAM" id="Coils"/>
    </source>
</evidence>
<dbReference type="RefSeq" id="WP_089024356.1">
    <property type="nucleotide sequence ID" value="NZ_NIQC01000032.1"/>
</dbReference>
<protein>
    <submittedName>
        <fullName evidence="3">Uncharacterized protein</fullName>
    </submittedName>
</protein>
<evidence type="ECO:0000313" key="4">
    <source>
        <dbReference type="Proteomes" id="UP000214588"/>
    </source>
</evidence>
<keyword evidence="4" id="KW-1185">Reference proteome</keyword>
<comment type="caution">
    <text evidence="3">The sequence shown here is derived from an EMBL/GenBank/DDBJ whole genome shotgun (WGS) entry which is preliminary data.</text>
</comment>
<organism evidence="3 4">
    <name type="scientific">Natranaerobius trueperi</name>
    <dbReference type="NCBI Taxonomy" id="759412"/>
    <lineage>
        <taxon>Bacteria</taxon>
        <taxon>Bacillati</taxon>
        <taxon>Bacillota</taxon>
        <taxon>Clostridia</taxon>
        <taxon>Natranaerobiales</taxon>
        <taxon>Natranaerobiaceae</taxon>
        <taxon>Natranaerobius</taxon>
    </lineage>
</organism>
<evidence type="ECO:0000256" key="2">
    <source>
        <dbReference type="SAM" id="MobiDB-lite"/>
    </source>
</evidence>
<feature type="coiled-coil region" evidence="1">
    <location>
        <begin position="388"/>
        <end position="422"/>
    </location>
</feature>
<dbReference type="OrthoDB" id="9811036at2"/>
<name>A0A226BVC8_9FIRM</name>
<reference evidence="3 4" key="1">
    <citation type="submission" date="2017-06" db="EMBL/GenBank/DDBJ databases">
        <title>Draft Genome Sequence of Natranaerobius trueperi halophilic, alkalithermophilic bacteria from soda lakes.</title>
        <authorList>
            <person name="Zhao B."/>
        </authorList>
    </citation>
    <scope>NUCLEOTIDE SEQUENCE [LARGE SCALE GENOMIC DNA]</scope>
    <source>
        <strain evidence="3 4">DSM 18760</strain>
    </source>
</reference>
<feature type="region of interest" description="Disordered" evidence="2">
    <location>
        <begin position="425"/>
        <end position="446"/>
    </location>
</feature>